<comment type="caution">
    <text evidence="1">The sequence shown here is derived from an EMBL/GenBank/DDBJ whole genome shotgun (WGS) entry which is preliminary data.</text>
</comment>
<dbReference type="EMBL" id="SDMP01000002">
    <property type="protein sequence ID" value="RYR71597.1"/>
    <property type="molecule type" value="Genomic_DNA"/>
</dbReference>
<evidence type="ECO:0000313" key="1">
    <source>
        <dbReference type="EMBL" id="RYR71597.1"/>
    </source>
</evidence>
<organism evidence="1 2">
    <name type="scientific">Arachis hypogaea</name>
    <name type="common">Peanut</name>
    <dbReference type="NCBI Taxonomy" id="3818"/>
    <lineage>
        <taxon>Eukaryota</taxon>
        <taxon>Viridiplantae</taxon>
        <taxon>Streptophyta</taxon>
        <taxon>Embryophyta</taxon>
        <taxon>Tracheophyta</taxon>
        <taxon>Spermatophyta</taxon>
        <taxon>Magnoliopsida</taxon>
        <taxon>eudicotyledons</taxon>
        <taxon>Gunneridae</taxon>
        <taxon>Pentapetalae</taxon>
        <taxon>rosids</taxon>
        <taxon>fabids</taxon>
        <taxon>Fabales</taxon>
        <taxon>Fabaceae</taxon>
        <taxon>Papilionoideae</taxon>
        <taxon>50 kb inversion clade</taxon>
        <taxon>dalbergioids sensu lato</taxon>
        <taxon>Dalbergieae</taxon>
        <taxon>Pterocarpus clade</taxon>
        <taxon>Arachis</taxon>
    </lineage>
</organism>
<evidence type="ECO:0008006" key="3">
    <source>
        <dbReference type="Google" id="ProtNLM"/>
    </source>
</evidence>
<dbReference type="SUPFAM" id="SSF49599">
    <property type="entry name" value="TRAF domain-like"/>
    <property type="match status" value="1"/>
</dbReference>
<gene>
    <name evidence="1" type="ORF">Ahy_A02g005835</name>
</gene>
<accession>A0A445E855</accession>
<evidence type="ECO:0000313" key="2">
    <source>
        <dbReference type="Proteomes" id="UP000289738"/>
    </source>
</evidence>
<sequence length="83" mass="9368">MQDSRSFNVEFNGSIVTTGYYQSFMALDKFLDSKNGFLVNDACIIVDEVFLNNNNASLGRELIDFKGVGKIERDYVELVEKAC</sequence>
<name>A0A445E855_ARAHY</name>
<dbReference type="AlphaFoldDB" id="A0A445E855"/>
<proteinExistence type="predicted"/>
<protein>
    <recommendedName>
        <fullName evidence="3">MATH domain-containing protein</fullName>
    </recommendedName>
</protein>
<reference evidence="1 2" key="1">
    <citation type="submission" date="2019-01" db="EMBL/GenBank/DDBJ databases">
        <title>Sequencing of cultivated peanut Arachis hypogaea provides insights into genome evolution and oil improvement.</title>
        <authorList>
            <person name="Chen X."/>
        </authorList>
    </citation>
    <scope>NUCLEOTIDE SEQUENCE [LARGE SCALE GENOMIC DNA]</scope>
    <source>
        <strain evidence="2">cv. Fuhuasheng</strain>
        <tissue evidence="1">Leaves</tissue>
    </source>
</reference>
<dbReference type="Proteomes" id="UP000289738">
    <property type="component" value="Chromosome A02"/>
</dbReference>
<dbReference type="InterPro" id="IPR008974">
    <property type="entry name" value="TRAF-like"/>
</dbReference>
<keyword evidence="2" id="KW-1185">Reference proteome</keyword>
<dbReference type="Gene3D" id="2.60.210.10">
    <property type="entry name" value="Apoptosis, Tumor Necrosis Factor Receptor Associated Protein 2, Chain A"/>
    <property type="match status" value="1"/>
</dbReference>